<comment type="caution">
    <text evidence="1">The sequence shown here is derived from an EMBL/GenBank/DDBJ whole genome shotgun (WGS) entry which is preliminary data.</text>
</comment>
<reference evidence="1 2" key="1">
    <citation type="submission" date="2016-04" db="EMBL/GenBank/DDBJ databases">
        <title>The genome of Intoshia linei affirms orthonectids as highly simplified spiralians.</title>
        <authorList>
            <person name="Mikhailov K.V."/>
            <person name="Slusarev G.S."/>
            <person name="Nikitin M.A."/>
            <person name="Logacheva M.D."/>
            <person name="Penin A."/>
            <person name="Aleoshin V."/>
            <person name="Panchin Y.V."/>
        </authorList>
    </citation>
    <scope>NUCLEOTIDE SEQUENCE [LARGE SCALE GENOMIC DNA]</scope>
    <source>
        <strain evidence="1">Intl2013</strain>
        <tissue evidence="1">Whole animal</tissue>
    </source>
</reference>
<dbReference type="EMBL" id="LWCA01000989">
    <property type="protein sequence ID" value="OAF66253.1"/>
    <property type="molecule type" value="Genomic_DNA"/>
</dbReference>
<proteinExistence type="predicted"/>
<evidence type="ECO:0000313" key="1">
    <source>
        <dbReference type="EMBL" id="OAF66253.1"/>
    </source>
</evidence>
<accession>A0A177AXZ2</accession>
<sequence>MDGKYPQILEILKYWKQMKIYLMDIWKKCSKNMKYVITIRN</sequence>
<feature type="non-terminal residue" evidence="1">
    <location>
        <position position="41"/>
    </location>
</feature>
<protein>
    <submittedName>
        <fullName evidence="1">Uncharacterized protein</fullName>
    </submittedName>
</protein>
<organism evidence="1 2">
    <name type="scientific">Intoshia linei</name>
    <dbReference type="NCBI Taxonomy" id="1819745"/>
    <lineage>
        <taxon>Eukaryota</taxon>
        <taxon>Metazoa</taxon>
        <taxon>Spiralia</taxon>
        <taxon>Lophotrochozoa</taxon>
        <taxon>Mesozoa</taxon>
        <taxon>Orthonectida</taxon>
        <taxon>Rhopaluridae</taxon>
        <taxon>Intoshia</taxon>
    </lineage>
</organism>
<dbReference type="AlphaFoldDB" id="A0A177AXZ2"/>
<name>A0A177AXZ2_9BILA</name>
<gene>
    <name evidence="1" type="ORF">A3Q56_06021</name>
</gene>
<keyword evidence="2" id="KW-1185">Reference proteome</keyword>
<evidence type="ECO:0000313" key="2">
    <source>
        <dbReference type="Proteomes" id="UP000078046"/>
    </source>
</evidence>
<dbReference type="Proteomes" id="UP000078046">
    <property type="component" value="Unassembled WGS sequence"/>
</dbReference>